<keyword evidence="3" id="KW-0575">Peroxidase</keyword>
<evidence type="ECO:0000313" key="15">
    <source>
        <dbReference type="EMBL" id="GAA0147134.1"/>
    </source>
</evidence>
<keyword evidence="4" id="KW-0285">Flavoprotein</keyword>
<proteinExistence type="inferred from homology"/>
<feature type="region of interest" description="Disordered" evidence="13">
    <location>
        <begin position="1"/>
        <end position="41"/>
    </location>
</feature>
<evidence type="ECO:0000256" key="6">
    <source>
        <dbReference type="ARBA" id="ARBA00022723"/>
    </source>
</evidence>
<dbReference type="AlphaFoldDB" id="A0AAV3P644"/>
<keyword evidence="12" id="KW-0472">Membrane</keyword>
<dbReference type="PROSITE" id="PS50222">
    <property type="entry name" value="EF_HAND_2"/>
    <property type="match status" value="1"/>
</dbReference>
<gene>
    <name evidence="15" type="ORF">LIER_36457</name>
</gene>
<comment type="caution">
    <text evidence="15">The sequence shown here is derived from an EMBL/GenBank/DDBJ whole genome shotgun (WGS) entry which is preliminary data.</text>
</comment>
<organism evidence="15 16">
    <name type="scientific">Lithospermum erythrorhizon</name>
    <name type="common">Purple gromwell</name>
    <name type="synonym">Lithospermum officinale var. erythrorhizon</name>
    <dbReference type="NCBI Taxonomy" id="34254"/>
    <lineage>
        <taxon>Eukaryota</taxon>
        <taxon>Viridiplantae</taxon>
        <taxon>Streptophyta</taxon>
        <taxon>Embryophyta</taxon>
        <taxon>Tracheophyta</taxon>
        <taxon>Spermatophyta</taxon>
        <taxon>Magnoliopsida</taxon>
        <taxon>eudicotyledons</taxon>
        <taxon>Gunneridae</taxon>
        <taxon>Pentapetalae</taxon>
        <taxon>asterids</taxon>
        <taxon>lamiids</taxon>
        <taxon>Boraginales</taxon>
        <taxon>Boraginaceae</taxon>
        <taxon>Boraginoideae</taxon>
        <taxon>Lithospermeae</taxon>
        <taxon>Lithospermum</taxon>
    </lineage>
</organism>
<keyword evidence="8" id="KW-0106">Calcium</keyword>
<dbReference type="GO" id="GO:0004601">
    <property type="term" value="F:peroxidase activity"/>
    <property type="evidence" value="ECO:0007669"/>
    <property type="project" value="UniProtKB-KW"/>
</dbReference>
<keyword evidence="10" id="KW-1133">Transmembrane helix</keyword>
<evidence type="ECO:0000256" key="1">
    <source>
        <dbReference type="ARBA" id="ARBA00004141"/>
    </source>
</evidence>
<dbReference type="InterPro" id="IPR018247">
    <property type="entry name" value="EF_Hand_1_Ca_BS"/>
</dbReference>
<evidence type="ECO:0000256" key="3">
    <source>
        <dbReference type="ARBA" id="ARBA00022559"/>
    </source>
</evidence>
<evidence type="ECO:0000259" key="14">
    <source>
        <dbReference type="PROSITE" id="PS50222"/>
    </source>
</evidence>
<feature type="domain" description="EF-hand" evidence="14">
    <location>
        <begin position="235"/>
        <end position="270"/>
    </location>
</feature>
<accession>A0AAV3P644</accession>
<evidence type="ECO:0000256" key="12">
    <source>
        <dbReference type="ARBA" id="ARBA00023136"/>
    </source>
</evidence>
<reference evidence="15 16" key="1">
    <citation type="submission" date="2024-01" db="EMBL/GenBank/DDBJ databases">
        <title>The complete chloroplast genome sequence of Lithospermum erythrorhizon: insights into the phylogenetic relationship among Boraginaceae species and the maternal lineages of purple gromwells.</title>
        <authorList>
            <person name="Okada T."/>
            <person name="Watanabe K."/>
        </authorList>
    </citation>
    <scope>NUCLEOTIDE SEQUENCE [LARGE SCALE GENOMIC DNA]</scope>
</reference>
<evidence type="ECO:0000256" key="5">
    <source>
        <dbReference type="ARBA" id="ARBA00022692"/>
    </source>
</evidence>
<dbReference type="Gene3D" id="1.10.238.10">
    <property type="entry name" value="EF-hand"/>
    <property type="match status" value="1"/>
</dbReference>
<protein>
    <submittedName>
        <fullName evidence="15">Oxidase</fullName>
    </submittedName>
</protein>
<dbReference type="CDD" id="cd00051">
    <property type="entry name" value="EFh"/>
    <property type="match status" value="1"/>
</dbReference>
<dbReference type="Pfam" id="PF08414">
    <property type="entry name" value="NADPH_Ox"/>
    <property type="match status" value="1"/>
</dbReference>
<keyword evidence="16" id="KW-1185">Reference proteome</keyword>
<sequence>MHNRENDHKEWRQLQRHHSETELFGRDTTSFSGPQPKKLVRKGTPRFILPGETSIISNEDGIVEITLDVRGDSVAVVKAAGGATDVEDPELTLLAKALENKPSNSGSLVRNASTKFMQISQEFKRLGSSTRRTKLKKFDRTKSAAADALKGLKFISKTDGGAGWWAVEKRFDEYTSTTSGLLSRDQFGECIGMNKESKEFALELFDALARRRYINGGLINKAQLKEFWDQISDQSFDSRLQTFFDMVDKDADGRLTEEEIKEVIHNHFFLNLFSEEM</sequence>
<dbReference type="InterPro" id="IPR002048">
    <property type="entry name" value="EF_hand_dom"/>
</dbReference>
<dbReference type="InterPro" id="IPR011992">
    <property type="entry name" value="EF-hand-dom_pair"/>
</dbReference>
<dbReference type="GO" id="GO:0005509">
    <property type="term" value="F:calcium ion binding"/>
    <property type="evidence" value="ECO:0007669"/>
    <property type="project" value="InterPro"/>
</dbReference>
<evidence type="ECO:0000256" key="4">
    <source>
        <dbReference type="ARBA" id="ARBA00022630"/>
    </source>
</evidence>
<evidence type="ECO:0000256" key="10">
    <source>
        <dbReference type="ARBA" id="ARBA00022989"/>
    </source>
</evidence>
<evidence type="ECO:0000313" key="16">
    <source>
        <dbReference type="Proteomes" id="UP001454036"/>
    </source>
</evidence>
<evidence type="ECO:0000256" key="7">
    <source>
        <dbReference type="ARBA" id="ARBA00022827"/>
    </source>
</evidence>
<dbReference type="PROSITE" id="PS00018">
    <property type="entry name" value="EF_HAND_1"/>
    <property type="match status" value="1"/>
</dbReference>
<dbReference type="GO" id="GO:0050664">
    <property type="term" value="F:oxidoreductase activity, acting on NAD(P)H, oxygen as acceptor"/>
    <property type="evidence" value="ECO:0007669"/>
    <property type="project" value="InterPro"/>
</dbReference>
<dbReference type="EMBL" id="BAABME010016710">
    <property type="protein sequence ID" value="GAA0147134.1"/>
    <property type="molecule type" value="Genomic_DNA"/>
</dbReference>
<evidence type="ECO:0000256" key="9">
    <source>
        <dbReference type="ARBA" id="ARBA00022857"/>
    </source>
</evidence>
<keyword evidence="11" id="KW-0560">Oxidoreductase</keyword>
<keyword evidence="6" id="KW-0479">Metal-binding</keyword>
<dbReference type="FunFam" id="1.10.238.10:FF:000049">
    <property type="entry name" value="Respiratory burst oxidase homolog A"/>
    <property type="match status" value="1"/>
</dbReference>
<feature type="compositionally biased region" description="Basic and acidic residues" evidence="13">
    <location>
        <begin position="1"/>
        <end position="25"/>
    </location>
</feature>
<dbReference type="InterPro" id="IPR013623">
    <property type="entry name" value="NADPH_Ox"/>
</dbReference>
<evidence type="ECO:0000256" key="11">
    <source>
        <dbReference type="ARBA" id="ARBA00023002"/>
    </source>
</evidence>
<dbReference type="GO" id="GO:0016020">
    <property type="term" value="C:membrane"/>
    <property type="evidence" value="ECO:0007669"/>
    <property type="project" value="UniProtKB-SubCell"/>
</dbReference>
<keyword evidence="5" id="KW-0812">Transmembrane</keyword>
<evidence type="ECO:0000256" key="8">
    <source>
        <dbReference type="ARBA" id="ARBA00022837"/>
    </source>
</evidence>
<keyword evidence="9" id="KW-0521">NADP</keyword>
<name>A0AAV3P644_LITER</name>
<dbReference type="SUPFAM" id="SSF47473">
    <property type="entry name" value="EF-hand"/>
    <property type="match status" value="1"/>
</dbReference>
<dbReference type="Proteomes" id="UP001454036">
    <property type="component" value="Unassembled WGS sequence"/>
</dbReference>
<comment type="similarity">
    <text evidence="2">Belongs to the RBOH (TC 5.B.1.3) family.</text>
</comment>
<evidence type="ECO:0000256" key="13">
    <source>
        <dbReference type="SAM" id="MobiDB-lite"/>
    </source>
</evidence>
<comment type="subcellular location">
    <subcellularLocation>
        <location evidence="1">Membrane</location>
        <topology evidence="1">Multi-pass membrane protein</topology>
    </subcellularLocation>
</comment>
<evidence type="ECO:0000256" key="2">
    <source>
        <dbReference type="ARBA" id="ARBA00007975"/>
    </source>
</evidence>
<keyword evidence="7" id="KW-0274">FAD</keyword>